<dbReference type="Proteomes" id="UP000001631">
    <property type="component" value="Unassembled WGS sequence"/>
</dbReference>
<dbReference type="VEuPathDB" id="FungiDB:I7I50_10770"/>
<evidence type="ECO:0000256" key="5">
    <source>
        <dbReference type="SAM" id="MobiDB-lite"/>
    </source>
</evidence>
<feature type="transmembrane region" description="Helical" evidence="6">
    <location>
        <begin position="460"/>
        <end position="485"/>
    </location>
</feature>
<keyword evidence="2 6" id="KW-0812">Transmembrane</keyword>
<keyword evidence="3 6" id="KW-1133">Transmembrane helix</keyword>
<accession>C0NIV3</accession>
<keyword evidence="8" id="KW-1185">Reference proteome</keyword>
<dbReference type="SUPFAM" id="SSF144083">
    <property type="entry name" value="Magnesium transport protein CorA, transmembrane region"/>
    <property type="match status" value="1"/>
</dbReference>
<gene>
    <name evidence="7" type="ORF">HCBG_02360</name>
</gene>
<evidence type="ECO:0008006" key="9">
    <source>
        <dbReference type="Google" id="ProtNLM"/>
    </source>
</evidence>
<sequence>MATVDVVEITDTMTDTVVVHGRTTGDGEKVTVATDAMLHRFDRDRAAQVAAAEIVPKARAKRHAATLGAIRRLYEERNSNGMKNLVFSTLFNGYTHLPSDQDLHDLAVDQFPPRATLKAQVCDFYPDHAEVKEVALGDIESQWQEKPHGVQVRWIHVPVGRGIYHSSIEDLFRHANSEEPRPFKNAGHVGFAYVELDNLNFRHREEVEDLRDTYCLLSRLDHLSRSAPDSTDDDLSPQTSKTPTGPEPLDWECHRGDRNPKLRGDLEWRAEHLNTELTFWELVASDMPWQISDGLPICASGPLGRIKPVINSYDFRILSSHPAFLDAQLVRNEFRFFHRSDGFLLTMSAAKGVNYLDARLREYLRQSPDDILLNPGASAVGQTLREFASTGTSTWEKPTAEWLVVHLATEIGTCPHNDTLGHNQISIVEAYQDILRDILLHLRTIEQNELTIVRDSQQRAIMLFTAVTVIFLPLSFCTSYFGMNLQGISDTARSERYFWYVCGTAGFAIVSVISIYAFWHPAKDYLMVLREQRKSKRFTREERKRRLKRRISSENV</sequence>
<dbReference type="GO" id="GO:0050897">
    <property type="term" value="F:cobalt ion binding"/>
    <property type="evidence" value="ECO:0007669"/>
    <property type="project" value="TreeGrafter"/>
</dbReference>
<dbReference type="Pfam" id="PF01544">
    <property type="entry name" value="CorA"/>
    <property type="match status" value="1"/>
</dbReference>
<comment type="subcellular location">
    <subcellularLocation>
        <location evidence="1">Cell membrane</location>
        <topology evidence="1">Multi-pass membrane protein</topology>
    </subcellularLocation>
</comment>
<dbReference type="HOGENOM" id="CLU_027098_0_0_1"/>
<dbReference type="GO" id="GO:0000287">
    <property type="term" value="F:magnesium ion binding"/>
    <property type="evidence" value="ECO:0007669"/>
    <property type="project" value="TreeGrafter"/>
</dbReference>
<dbReference type="PANTHER" id="PTHR46494">
    <property type="entry name" value="CORA FAMILY METAL ION TRANSPORTER (EUROFUNG)"/>
    <property type="match status" value="1"/>
</dbReference>
<dbReference type="GO" id="GO:0005886">
    <property type="term" value="C:plasma membrane"/>
    <property type="evidence" value="ECO:0007669"/>
    <property type="project" value="UniProtKB-SubCell"/>
</dbReference>
<evidence type="ECO:0000256" key="4">
    <source>
        <dbReference type="ARBA" id="ARBA00023136"/>
    </source>
</evidence>
<protein>
    <recommendedName>
        <fullName evidence="9">CorA family metal ion transporter</fullName>
    </recommendedName>
</protein>
<dbReference type="InterPro" id="IPR045863">
    <property type="entry name" value="CorA_TM1_TM2"/>
</dbReference>
<dbReference type="GO" id="GO:0015087">
    <property type="term" value="F:cobalt ion transmembrane transporter activity"/>
    <property type="evidence" value="ECO:0007669"/>
    <property type="project" value="TreeGrafter"/>
</dbReference>
<feature type="transmembrane region" description="Helical" evidence="6">
    <location>
        <begin position="497"/>
        <end position="519"/>
    </location>
</feature>
<keyword evidence="4 6" id="KW-0472">Membrane</keyword>
<name>C0NIV3_AJECG</name>
<organism evidence="7 8">
    <name type="scientific">Ajellomyces capsulatus (strain G186AR / H82 / ATCC MYA-2454 / RMSCC 2432)</name>
    <name type="common">Darling's disease fungus</name>
    <name type="synonym">Histoplasma capsulatum</name>
    <dbReference type="NCBI Taxonomy" id="447093"/>
    <lineage>
        <taxon>Eukaryota</taxon>
        <taxon>Fungi</taxon>
        <taxon>Dikarya</taxon>
        <taxon>Ascomycota</taxon>
        <taxon>Pezizomycotina</taxon>
        <taxon>Eurotiomycetes</taxon>
        <taxon>Eurotiomycetidae</taxon>
        <taxon>Onygenales</taxon>
        <taxon>Ajellomycetaceae</taxon>
        <taxon>Histoplasma</taxon>
    </lineage>
</organism>
<evidence type="ECO:0000256" key="1">
    <source>
        <dbReference type="ARBA" id="ARBA00004651"/>
    </source>
</evidence>
<dbReference type="InterPro" id="IPR002523">
    <property type="entry name" value="MgTranspt_CorA/ZnTranspt_ZntB"/>
</dbReference>
<dbReference type="AlphaFoldDB" id="C0NIV3"/>
<dbReference type="PANTHER" id="PTHR46494:SF1">
    <property type="entry name" value="CORA FAMILY METAL ION TRANSPORTER (EUROFUNG)"/>
    <property type="match status" value="1"/>
</dbReference>
<dbReference type="RefSeq" id="XP_045289304.1">
    <property type="nucleotide sequence ID" value="XM_045429409.1"/>
</dbReference>
<proteinExistence type="predicted"/>
<evidence type="ECO:0000256" key="6">
    <source>
        <dbReference type="SAM" id="Phobius"/>
    </source>
</evidence>
<reference evidence="7" key="1">
    <citation type="submission" date="2009-02" db="EMBL/GenBank/DDBJ databases">
        <title>The Genome Sequence of Ajellomyces capsulatus strain G186AR.</title>
        <authorList>
            <consortium name="The Broad Institute Genome Sequencing Platform"/>
            <person name="Champion M."/>
            <person name="Cuomo C."/>
            <person name="Ma L.-J."/>
            <person name="Henn M.R."/>
            <person name="Sil A."/>
            <person name="Goldman B."/>
            <person name="Young S.K."/>
            <person name="Kodira C.D."/>
            <person name="Zeng Q."/>
            <person name="Koehrsen M."/>
            <person name="Alvarado L."/>
            <person name="Berlin A."/>
            <person name="Borenstein D."/>
            <person name="Chen Z."/>
            <person name="Engels R."/>
            <person name="Freedman E."/>
            <person name="Gellesch M."/>
            <person name="Goldberg J."/>
            <person name="Griggs A."/>
            <person name="Gujja S."/>
            <person name="Heiman D."/>
            <person name="Hepburn T."/>
            <person name="Howarth C."/>
            <person name="Jen D."/>
            <person name="Larson L."/>
            <person name="Lewis B."/>
            <person name="Mehta T."/>
            <person name="Park D."/>
            <person name="Pearson M."/>
            <person name="Roberts A."/>
            <person name="Saif S."/>
            <person name="Shea T."/>
            <person name="Shenoy N."/>
            <person name="Sisk P."/>
            <person name="Stolte C."/>
            <person name="Sykes S."/>
            <person name="Walk T."/>
            <person name="White J."/>
            <person name="Yandava C."/>
            <person name="Klein B."/>
            <person name="McEwen J.G."/>
            <person name="Puccia R."/>
            <person name="Goldman G.H."/>
            <person name="Felipe M.S."/>
            <person name="Nino-Vega G."/>
            <person name="San-Blas G."/>
            <person name="Taylor J."/>
            <person name="Mendoza L."/>
            <person name="Galagan J."/>
            <person name="Nusbaum C."/>
            <person name="Birren B."/>
        </authorList>
    </citation>
    <scope>NUCLEOTIDE SEQUENCE</scope>
    <source>
        <strain evidence="7">G186AR</strain>
    </source>
</reference>
<evidence type="ECO:0000313" key="8">
    <source>
        <dbReference type="Proteomes" id="UP000001631"/>
    </source>
</evidence>
<dbReference type="STRING" id="447093.C0NIV3"/>
<dbReference type="GeneID" id="69035376"/>
<evidence type="ECO:0000256" key="3">
    <source>
        <dbReference type="ARBA" id="ARBA00022989"/>
    </source>
</evidence>
<dbReference type="EMBL" id="GG663365">
    <property type="protein sequence ID" value="EEH08823.1"/>
    <property type="molecule type" value="Genomic_DNA"/>
</dbReference>
<evidence type="ECO:0000256" key="2">
    <source>
        <dbReference type="ARBA" id="ARBA00022692"/>
    </source>
</evidence>
<dbReference type="GO" id="GO:0015095">
    <property type="term" value="F:magnesium ion transmembrane transporter activity"/>
    <property type="evidence" value="ECO:0007669"/>
    <property type="project" value="TreeGrafter"/>
</dbReference>
<evidence type="ECO:0000313" key="7">
    <source>
        <dbReference type="EMBL" id="EEH08823.1"/>
    </source>
</evidence>
<feature type="region of interest" description="Disordered" evidence="5">
    <location>
        <begin position="226"/>
        <end position="256"/>
    </location>
</feature>
<dbReference type="InParanoid" id="C0NIV3"/>
<dbReference type="Gene3D" id="1.20.58.340">
    <property type="entry name" value="Magnesium transport protein CorA, transmembrane region"/>
    <property type="match status" value="1"/>
</dbReference>